<evidence type="ECO:0000256" key="11">
    <source>
        <dbReference type="ARBA" id="ARBA00023014"/>
    </source>
</evidence>
<evidence type="ECO:0000256" key="6">
    <source>
        <dbReference type="ARBA" id="ARBA00022723"/>
    </source>
</evidence>
<accession>A0A6J7R1B2</accession>
<keyword evidence="5" id="KW-0001">2Fe-2S</keyword>
<evidence type="ECO:0000256" key="9">
    <source>
        <dbReference type="ARBA" id="ARBA00023002"/>
    </source>
</evidence>
<dbReference type="InterPro" id="IPR001433">
    <property type="entry name" value="OxRdtase_FAD/NAD-bd"/>
</dbReference>
<dbReference type="PANTHER" id="PTHR47354">
    <property type="entry name" value="NADH OXIDOREDUCTASE HCR"/>
    <property type="match status" value="1"/>
</dbReference>
<dbReference type="AlphaFoldDB" id="A0A6J7R1B2"/>
<keyword evidence="11" id="KW-0411">Iron-sulfur</keyword>
<keyword evidence="6" id="KW-0479">Metal-binding</keyword>
<sequence>MAATTESPTRGRRTSRSVQPVKSGQPPQPPRRIPAARSSRLRGSDVTIVTLFVSGVTLALWLKHGGVHTLIGGGTDTLLALAQLSGLAAALTSLAGVLLVARPRWMERRYGLDRMLGWHRWVGTSTVFLVLAHSVVSLFAYGGLESKGLLPELWSLMQTQKWMWAATVSGVLFLLIGITSYRRIRTKVHYETWYFVHLTAYLAVLLGFGHQLTLGSDFSSDTAGRWWWIALFVSVRAVVLFDRFGDLVRAFLRGPLRVTAVTEEGPDVCSVSVGGPGMRRLRASAGQYFLLRFGHGDLGWQAHPVSLSAAPTDHGMRFTLKNLGDGSAAIHALPIGTRAFLEGPYGRMTAERSQGHRVLLVGGGVGLAPLRAVIEDCTPDQAPVLVARVRRDEDLIHRAEIEAMLTARNGTLFVLSGPRHWFGDGDPFRPEMLLKAVPDLADRHVYLCGPESLERAVEKSARSCGVPLDRIHVERFGV</sequence>
<comment type="subcellular location">
    <subcellularLocation>
        <location evidence="2">Membrane</location>
        <topology evidence="2">Multi-pass membrane protein</topology>
    </subcellularLocation>
</comment>
<name>A0A6J7R1B2_9ZZZZ</name>
<dbReference type="InterPro" id="IPR039261">
    <property type="entry name" value="FNR_nucleotide-bd"/>
</dbReference>
<evidence type="ECO:0000256" key="13">
    <source>
        <dbReference type="SAM" id="MobiDB-lite"/>
    </source>
</evidence>
<feature type="transmembrane region" description="Helical" evidence="14">
    <location>
        <begin position="121"/>
        <end position="142"/>
    </location>
</feature>
<evidence type="ECO:0000256" key="1">
    <source>
        <dbReference type="ARBA" id="ARBA00001974"/>
    </source>
</evidence>
<keyword evidence="4 14" id="KW-0812">Transmembrane</keyword>
<dbReference type="Pfam" id="PF01794">
    <property type="entry name" value="Ferric_reduct"/>
    <property type="match status" value="1"/>
</dbReference>
<keyword evidence="10" id="KW-0408">Iron</keyword>
<feature type="transmembrane region" description="Helical" evidence="14">
    <location>
        <begin position="193"/>
        <end position="214"/>
    </location>
</feature>
<evidence type="ECO:0000259" key="15">
    <source>
        <dbReference type="PROSITE" id="PS51384"/>
    </source>
</evidence>
<dbReference type="GO" id="GO:0016020">
    <property type="term" value="C:membrane"/>
    <property type="evidence" value="ECO:0007669"/>
    <property type="project" value="UniProtKB-SubCell"/>
</dbReference>
<dbReference type="GO" id="GO:0051537">
    <property type="term" value="F:2 iron, 2 sulfur cluster binding"/>
    <property type="evidence" value="ECO:0007669"/>
    <property type="project" value="UniProtKB-KW"/>
</dbReference>
<evidence type="ECO:0000256" key="10">
    <source>
        <dbReference type="ARBA" id="ARBA00023004"/>
    </source>
</evidence>
<evidence type="ECO:0000256" key="5">
    <source>
        <dbReference type="ARBA" id="ARBA00022714"/>
    </source>
</evidence>
<dbReference type="GO" id="GO:0016491">
    <property type="term" value="F:oxidoreductase activity"/>
    <property type="evidence" value="ECO:0007669"/>
    <property type="project" value="UniProtKB-KW"/>
</dbReference>
<evidence type="ECO:0000256" key="14">
    <source>
        <dbReference type="SAM" id="Phobius"/>
    </source>
</evidence>
<evidence type="ECO:0000256" key="8">
    <source>
        <dbReference type="ARBA" id="ARBA00022989"/>
    </source>
</evidence>
<feature type="domain" description="FAD-binding FR-type" evidence="15">
    <location>
        <begin position="251"/>
        <end position="351"/>
    </location>
</feature>
<feature type="transmembrane region" description="Helical" evidence="14">
    <location>
        <begin position="41"/>
        <end position="62"/>
    </location>
</feature>
<dbReference type="SUPFAM" id="SSF63380">
    <property type="entry name" value="Riboflavin synthase domain-like"/>
    <property type="match status" value="1"/>
</dbReference>
<feature type="transmembrane region" description="Helical" evidence="14">
    <location>
        <begin position="226"/>
        <end position="244"/>
    </location>
</feature>
<evidence type="ECO:0000256" key="12">
    <source>
        <dbReference type="ARBA" id="ARBA00023136"/>
    </source>
</evidence>
<comment type="cofactor">
    <cofactor evidence="1">
        <name>FAD</name>
        <dbReference type="ChEBI" id="CHEBI:57692"/>
    </cofactor>
</comment>
<evidence type="ECO:0000256" key="4">
    <source>
        <dbReference type="ARBA" id="ARBA00022692"/>
    </source>
</evidence>
<dbReference type="PRINTS" id="PR00410">
    <property type="entry name" value="PHEHYDRXLASE"/>
</dbReference>
<dbReference type="PANTHER" id="PTHR47354:SF8">
    <property type="entry name" value="1,2-PHENYLACETYL-COA EPOXIDASE, SUBUNIT E"/>
    <property type="match status" value="1"/>
</dbReference>
<feature type="region of interest" description="Disordered" evidence="13">
    <location>
        <begin position="1"/>
        <end position="38"/>
    </location>
</feature>
<keyword evidence="8 14" id="KW-1133">Transmembrane helix</keyword>
<proteinExistence type="predicted"/>
<keyword evidence="7" id="KW-0274">FAD</keyword>
<reference evidence="16" key="1">
    <citation type="submission" date="2020-05" db="EMBL/GenBank/DDBJ databases">
        <authorList>
            <person name="Chiriac C."/>
            <person name="Salcher M."/>
            <person name="Ghai R."/>
            <person name="Kavagutti S V."/>
        </authorList>
    </citation>
    <scope>NUCLEOTIDE SEQUENCE</scope>
</reference>
<dbReference type="GO" id="GO:0050660">
    <property type="term" value="F:flavin adenine dinucleotide binding"/>
    <property type="evidence" value="ECO:0007669"/>
    <property type="project" value="TreeGrafter"/>
</dbReference>
<feature type="transmembrane region" description="Helical" evidence="14">
    <location>
        <begin position="82"/>
        <end position="101"/>
    </location>
</feature>
<dbReference type="InterPro" id="IPR017938">
    <property type="entry name" value="Riboflavin_synthase-like_b-brl"/>
</dbReference>
<protein>
    <submittedName>
        <fullName evidence="16">Unannotated protein</fullName>
    </submittedName>
</protein>
<evidence type="ECO:0000313" key="16">
    <source>
        <dbReference type="EMBL" id="CAB5022911.1"/>
    </source>
</evidence>
<evidence type="ECO:0000256" key="3">
    <source>
        <dbReference type="ARBA" id="ARBA00022630"/>
    </source>
</evidence>
<feature type="transmembrane region" description="Helical" evidence="14">
    <location>
        <begin position="162"/>
        <end position="181"/>
    </location>
</feature>
<dbReference type="InterPro" id="IPR017927">
    <property type="entry name" value="FAD-bd_FR_type"/>
</dbReference>
<evidence type="ECO:0000256" key="2">
    <source>
        <dbReference type="ARBA" id="ARBA00004141"/>
    </source>
</evidence>
<evidence type="ECO:0000256" key="7">
    <source>
        <dbReference type="ARBA" id="ARBA00022827"/>
    </source>
</evidence>
<dbReference type="GO" id="GO:0046872">
    <property type="term" value="F:metal ion binding"/>
    <property type="evidence" value="ECO:0007669"/>
    <property type="project" value="UniProtKB-KW"/>
</dbReference>
<dbReference type="InterPro" id="IPR050415">
    <property type="entry name" value="MRET"/>
</dbReference>
<keyword evidence="12 14" id="KW-0472">Membrane</keyword>
<dbReference type="SUPFAM" id="SSF52343">
    <property type="entry name" value="Ferredoxin reductase-like, C-terminal NADP-linked domain"/>
    <property type="match status" value="1"/>
</dbReference>
<dbReference type="EMBL" id="CAFBOZ010000316">
    <property type="protein sequence ID" value="CAB5022911.1"/>
    <property type="molecule type" value="Genomic_DNA"/>
</dbReference>
<dbReference type="Pfam" id="PF00175">
    <property type="entry name" value="NAD_binding_1"/>
    <property type="match status" value="1"/>
</dbReference>
<keyword evidence="3" id="KW-0285">Flavoprotein</keyword>
<dbReference type="PROSITE" id="PS51384">
    <property type="entry name" value="FAD_FR"/>
    <property type="match status" value="1"/>
</dbReference>
<dbReference type="Gene3D" id="2.40.30.10">
    <property type="entry name" value="Translation factors"/>
    <property type="match status" value="1"/>
</dbReference>
<dbReference type="InterPro" id="IPR013130">
    <property type="entry name" value="Fe3_Rdtase_TM_dom"/>
</dbReference>
<keyword evidence="9" id="KW-0560">Oxidoreductase</keyword>
<organism evidence="16">
    <name type="scientific">freshwater metagenome</name>
    <dbReference type="NCBI Taxonomy" id="449393"/>
    <lineage>
        <taxon>unclassified sequences</taxon>
        <taxon>metagenomes</taxon>
        <taxon>ecological metagenomes</taxon>
    </lineage>
</organism>
<dbReference type="Gene3D" id="3.40.50.80">
    <property type="entry name" value="Nucleotide-binding domain of ferredoxin-NADP reductase (FNR) module"/>
    <property type="match status" value="1"/>
</dbReference>
<gene>
    <name evidence="16" type="ORF">UFOPK3992_01818</name>
</gene>